<dbReference type="RefSeq" id="WP_069155548.1">
    <property type="nucleotide sequence ID" value="NZ_DBFYTC010000088.1"/>
</dbReference>
<comment type="subcellular location">
    <subcellularLocation>
        <location evidence="1 7">Cell membrane</location>
        <topology evidence="1 7">Multi-pass membrane protein</topology>
    </subcellularLocation>
</comment>
<evidence type="ECO:0000313" key="10">
    <source>
        <dbReference type="Proteomes" id="UP000095003"/>
    </source>
</evidence>
<evidence type="ECO:0000256" key="6">
    <source>
        <dbReference type="ARBA" id="ARBA00023136"/>
    </source>
</evidence>
<evidence type="ECO:0000313" key="9">
    <source>
        <dbReference type="EMBL" id="ODM12668.1"/>
    </source>
</evidence>
<evidence type="ECO:0000256" key="5">
    <source>
        <dbReference type="ARBA" id="ARBA00022989"/>
    </source>
</evidence>
<feature type="transmembrane region" description="Helical" evidence="7">
    <location>
        <begin position="71"/>
        <end position="101"/>
    </location>
</feature>
<protein>
    <submittedName>
        <fullName evidence="9">L-arabinose transport system permease protein AraQ</fullName>
    </submittedName>
</protein>
<evidence type="ECO:0000259" key="8">
    <source>
        <dbReference type="PROSITE" id="PS50928"/>
    </source>
</evidence>
<comment type="similarity">
    <text evidence="7">Belongs to the binding-protein-dependent transport system permease family.</text>
</comment>
<feature type="transmembrane region" description="Helical" evidence="7">
    <location>
        <begin position="266"/>
        <end position="283"/>
    </location>
</feature>
<dbReference type="PANTHER" id="PTHR43744">
    <property type="entry name" value="ABC TRANSPORTER PERMEASE PROTEIN MG189-RELATED-RELATED"/>
    <property type="match status" value="1"/>
</dbReference>
<dbReference type="InterPro" id="IPR000515">
    <property type="entry name" value="MetI-like"/>
</dbReference>
<comment type="caution">
    <text evidence="9">The sequence shown here is derived from an EMBL/GenBank/DDBJ whole genome shotgun (WGS) entry which is preliminary data.</text>
</comment>
<dbReference type="Pfam" id="PF00528">
    <property type="entry name" value="BPD_transp_1"/>
    <property type="match status" value="1"/>
</dbReference>
<keyword evidence="6 7" id="KW-0472">Membrane</keyword>
<reference evidence="9 10" key="1">
    <citation type="submission" date="2016-07" db="EMBL/GenBank/DDBJ databases">
        <title>Characterization of isolates of Eisenbergiella tayi derived from blood cultures, using whole genome sequencing.</title>
        <authorList>
            <person name="Burdz T."/>
            <person name="Wiebe D."/>
            <person name="Huynh C."/>
            <person name="Bernard K."/>
        </authorList>
    </citation>
    <scope>NUCLEOTIDE SEQUENCE [LARGE SCALE GENOMIC DNA]</scope>
    <source>
        <strain evidence="9 10">NML 120489</strain>
    </source>
</reference>
<proteinExistence type="inferred from homology"/>
<keyword evidence="4 7" id="KW-0812">Transmembrane</keyword>
<evidence type="ECO:0000256" key="1">
    <source>
        <dbReference type="ARBA" id="ARBA00004651"/>
    </source>
</evidence>
<dbReference type="EMBL" id="MCGI01000001">
    <property type="protein sequence ID" value="ODM12668.1"/>
    <property type="molecule type" value="Genomic_DNA"/>
</dbReference>
<evidence type="ECO:0000256" key="2">
    <source>
        <dbReference type="ARBA" id="ARBA00022448"/>
    </source>
</evidence>
<evidence type="ECO:0000256" key="3">
    <source>
        <dbReference type="ARBA" id="ARBA00022475"/>
    </source>
</evidence>
<keyword evidence="2 7" id="KW-0813">Transport</keyword>
<sequence length="298" mass="34174">MKIKESPSRKVFMFFNYFLLGFLSLTCLLPLINLFAISFSARSMVDANAVTFWPKGFNTAAYEYILSNKQYFQSFGITIARVVLGWIINLVLIILVAYPLSKDDPRIFRCRKYYTWFFLVTMVFNGGLIPTYLVVSKMHMINSFMALILPEALPMFCVLIMMNFFRGLPKAIEEAALVDGANWFVTMWKIYLPLSKPSLATVSLFVIVNHWNAWFDGLIYMNLPEKYPLMTYLQSVVLKFDVTKITSEQLMLNPHLMEVTGRGIKGALILLCTVPILLVYPFLQKYFVAGVVMGSVKE</sequence>
<dbReference type="GO" id="GO:0005886">
    <property type="term" value="C:plasma membrane"/>
    <property type="evidence" value="ECO:0007669"/>
    <property type="project" value="UniProtKB-SubCell"/>
</dbReference>
<organism evidence="9 10">
    <name type="scientific">Eisenbergiella tayi</name>
    <dbReference type="NCBI Taxonomy" id="1432052"/>
    <lineage>
        <taxon>Bacteria</taxon>
        <taxon>Bacillati</taxon>
        <taxon>Bacillota</taxon>
        <taxon>Clostridia</taxon>
        <taxon>Lachnospirales</taxon>
        <taxon>Lachnospiraceae</taxon>
        <taxon>Eisenbergiella</taxon>
    </lineage>
</organism>
<dbReference type="InterPro" id="IPR035906">
    <property type="entry name" value="MetI-like_sf"/>
</dbReference>
<name>A0A1E3AVD0_9FIRM</name>
<feature type="transmembrane region" description="Helical" evidence="7">
    <location>
        <begin position="141"/>
        <end position="165"/>
    </location>
</feature>
<dbReference type="Gene3D" id="1.10.3720.10">
    <property type="entry name" value="MetI-like"/>
    <property type="match status" value="1"/>
</dbReference>
<dbReference type="PANTHER" id="PTHR43744:SF9">
    <property type="entry name" value="POLYGALACTURONAN_RHAMNOGALACTURONAN TRANSPORT SYSTEM PERMEASE PROTEIN YTCP"/>
    <property type="match status" value="1"/>
</dbReference>
<accession>A0A1E3AVD0</accession>
<dbReference type="CDD" id="cd06261">
    <property type="entry name" value="TM_PBP2"/>
    <property type="match status" value="1"/>
</dbReference>
<dbReference type="Proteomes" id="UP000095003">
    <property type="component" value="Unassembled WGS sequence"/>
</dbReference>
<dbReference type="SUPFAM" id="SSF161098">
    <property type="entry name" value="MetI-like"/>
    <property type="match status" value="1"/>
</dbReference>
<feature type="transmembrane region" description="Helical" evidence="7">
    <location>
        <begin position="113"/>
        <end position="135"/>
    </location>
</feature>
<evidence type="ECO:0000256" key="7">
    <source>
        <dbReference type="RuleBase" id="RU363032"/>
    </source>
</evidence>
<dbReference type="PATRIC" id="fig|1432052.3.peg.406"/>
<dbReference type="PROSITE" id="PS50928">
    <property type="entry name" value="ABC_TM1"/>
    <property type="match status" value="1"/>
</dbReference>
<keyword evidence="3" id="KW-1003">Cell membrane</keyword>
<feature type="domain" description="ABC transmembrane type-1" evidence="8">
    <location>
        <begin position="75"/>
        <end position="283"/>
    </location>
</feature>
<dbReference type="GeneID" id="93298968"/>
<dbReference type="GO" id="GO:0055085">
    <property type="term" value="P:transmembrane transport"/>
    <property type="evidence" value="ECO:0007669"/>
    <property type="project" value="InterPro"/>
</dbReference>
<gene>
    <name evidence="9" type="primary">araQ_6</name>
    <name evidence="9" type="ORF">BEH84_00383</name>
</gene>
<evidence type="ECO:0000256" key="4">
    <source>
        <dbReference type="ARBA" id="ARBA00022692"/>
    </source>
</evidence>
<keyword evidence="5 7" id="KW-1133">Transmembrane helix</keyword>
<dbReference type="AlphaFoldDB" id="A0A1E3AVD0"/>